<gene>
    <name evidence="2" type="ORF">ACFSCS_15350</name>
</gene>
<dbReference type="PANTHER" id="PTHR37309">
    <property type="entry name" value="SLR0284 PROTEIN"/>
    <property type="match status" value="1"/>
</dbReference>
<dbReference type="RefSeq" id="WP_343876038.1">
    <property type="nucleotide sequence ID" value="NZ_BAAAIX010000037.1"/>
</dbReference>
<feature type="transmembrane region" description="Helical" evidence="1">
    <location>
        <begin position="34"/>
        <end position="54"/>
    </location>
</feature>
<dbReference type="Proteomes" id="UP001597326">
    <property type="component" value="Unassembled WGS sequence"/>
</dbReference>
<protein>
    <submittedName>
        <fullName evidence="2">Phage holin family protein</fullName>
    </submittedName>
</protein>
<keyword evidence="3" id="KW-1185">Reference proteome</keyword>
<name>A0ABW4RZ31_9ACTN</name>
<keyword evidence="1" id="KW-0472">Membrane</keyword>
<dbReference type="EMBL" id="JBHUFZ010000036">
    <property type="protein sequence ID" value="MFD1891547.1"/>
    <property type="molecule type" value="Genomic_DNA"/>
</dbReference>
<keyword evidence="1" id="KW-1133">Transmembrane helix</keyword>
<dbReference type="Pfam" id="PF04020">
    <property type="entry name" value="Phage_holin_4_2"/>
    <property type="match status" value="1"/>
</dbReference>
<evidence type="ECO:0000313" key="3">
    <source>
        <dbReference type="Proteomes" id="UP001597326"/>
    </source>
</evidence>
<feature type="transmembrane region" description="Helical" evidence="1">
    <location>
        <begin position="96"/>
        <end position="118"/>
    </location>
</feature>
<dbReference type="PANTHER" id="PTHR37309:SF1">
    <property type="entry name" value="SLR0284 PROTEIN"/>
    <property type="match status" value="1"/>
</dbReference>
<keyword evidence="1" id="KW-0812">Transmembrane</keyword>
<sequence>MLTRLMANAAALAVATILLPGIYLETETPGHKAFAILLVATIFGLLNVLVKPLLKVLTFPAIVLTLGLFLLVVNACMLMLTSWVGQQVGLAWHVDGWLSAILGSVIISLVSGLVGGLLSGEER</sequence>
<dbReference type="InterPro" id="IPR007165">
    <property type="entry name" value="Phage_holin_4_2"/>
</dbReference>
<evidence type="ECO:0000256" key="1">
    <source>
        <dbReference type="SAM" id="Phobius"/>
    </source>
</evidence>
<comment type="caution">
    <text evidence="2">The sequence shown here is derived from an EMBL/GenBank/DDBJ whole genome shotgun (WGS) entry which is preliminary data.</text>
</comment>
<reference evidence="3" key="1">
    <citation type="journal article" date="2019" name="Int. J. Syst. Evol. Microbiol.">
        <title>The Global Catalogue of Microorganisms (GCM) 10K type strain sequencing project: providing services to taxonomists for standard genome sequencing and annotation.</title>
        <authorList>
            <consortium name="The Broad Institute Genomics Platform"/>
            <consortium name="The Broad Institute Genome Sequencing Center for Infectious Disease"/>
            <person name="Wu L."/>
            <person name="Ma J."/>
        </authorList>
    </citation>
    <scope>NUCLEOTIDE SEQUENCE [LARGE SCALE GENOMIC DNA]</scope>
    <source>
        <strain evidence="3">CAIM 431</strain>
    </source>
</reference>
<feature type="transmembrane region" description="Helical" evidence="1">
    <location>
        <begin position="61"/>
        <end position="84"/>
    </location>
</feature>
<evidence type="ECO:0000313" key="2">
    <source>
        <dbReference type="EMBL" id="MFD1891547.1"/>
    </source>
</evidence>
<organism evidence="2 3">
    <name type="scientific">Luteococcus peritonei</name>
    <dbReference type="NCBI Taxonomy" id="88874"/>
    <lineage>
        <taxon>Bacteria</taxon>
        <taxon>Bacillati</taxon>
        <taxon>Actinomycetota</taxon>
        <taxon>Actinomycetes</taxon>
        <taxon>Propionibacteriales</taxon>
        <taxon>Propionibacteriaceae</taxon>
        <taxon>Luteococcus</taxon>
    </lineage>
</organism>
<proteinExistence type="predicted"/>
<accession>A0ABW4RZ31</accession>